<dbReference type="EC" id="2.7.8.28" evidence="3"/>
<name>A0ABU3NJP2_9CHLR</name>
<dbReference type="InterPro" id="IPR038136">
    <property type="entry name" value="CofD-like_dom_sf"/>
</dbReference>
<dbReference type="EMBL" id="JAUHMF010000001">
    <property type="protein sequence ID" value="MDT8897079.1"/>
    <property type="molecule type" value="Genomic_DNA"/>
</dbReference>
<dbReference type="HAMAP" id="MF_01257">
    <property type="entry name" value="CofD"/>
    <property type="match status" value="1"/>
</dbReference>
<comment type="caution">
    <text evidence="3">The sequence shown here is derived from an EMBL/GenBank/DDBJ whole genome shotgun (WGS) entry which is preliminary data.</text>
</comment>
<dbReference type="InterPro" id="IPR002882">
    <property type="entry name" value="CofD"/>
</dbReference>
<dbReference type="Gene3D" id="1.10.8.240">
    <property type="entry name" value="CofD-like domain"/>
    <property type="match status" value="1"/>
</dbReference>
<dbReference type="PANTHER" id="PTHR43007:SF1">
    <property type="entry name" value="2-PHOSPHO-L-LACTATE TRANSFERASE"/>
    <property type="match status" value="1"/>
</dbReference>
<dbReference type="Gene3D" id="3.40.50.10680">
    <property type="entry name" value="CofD-like domains"/>
    <property type="match status" value="1"/>
</dbReference>
<evidence type="ECO:0000313" key="3">
    <source>
        <dbReference type="EMBL" id="MDT8897079.1"/>
    </source>
</evidence>
<keyword evidence="4" id="KW-1185">Reference proteome</keyword>
<dbReference type="SUPFAM" id="SSF142338">
    <property type="entry name" value="CofD-like"/>
    <property type="match status" value="1"/>
</dbReference>
<keyword evidence="2" id="KW-0460">Magnesium</keyword>
<dbReference type="GO" id="GO:0043743">
    <property type="term" value="F:LPPG:FO 2-phospho-L-lactate transferase activity"/>
    <property type="evidence" value="ECO:0007669"/>
    <property type="project" value="UniProtKB-EC"/>
</dbReference>
<dbReference type="PANTHER" id="PTHR43007">
    <property type="entry name" value="2-PHOSPHO-L-LACTATE TRANSFERASE"/>
    <property type="match status" value="1"/>
</dbReference>
<dbReference type="RefSeq" id="WP_315623729.1">
    <property type="nucleotide sequence ID" value="NZ_JAUHMF010000001.1"/>
</dbReference>
<dbReference type="Pfam" id="PF01933">
    <property type="entry name" value="CofD"/>
    <property type="match status" value="1"/>
</dbReference>
<evidence type="ECO:0000256" key="2">
    <source>
        <dbReference type="ARBA" id="ARBA00022842"/>
    </source>
</evidence>
<sequence>MRVVALAGGVGGAKLVDGLARCVSPDRLTVIVNTGDDFRHMGLYIAPDLDTVCYTLAGMANPETGWGREGETWTVMSELARLGGPTWFRLGDRDLATHLERTRRLQEGESLSQIVSAFCRAWGIMVKVLPMSDDPVATIVITRQDEELGFQDYFVAQRCEPEVKAFRFEGVSTARPAPGVLDALSEANLVIICPSNPWVSIGPILAVPGIREMISRKPVVAVSPLIGGQALKGPAAKMFREMGWQPSPLAVAHYYSGLLQGLVIDVSDIEWAEEIRQLGIIPEITDIVMHNVQDRVRLAKEVMAFGRKIVETLTL</sequence>
<gene>
    <name evidence="3" type="primary">cofD</name>
    <name evidence="3" type="ORF">QYE77_02290</name>
</gene>
<evidence type="ECO:0000313" key="4">
    <source>
        <dbReference type="Proteomes" id="UP001254165"/>
    </source>
</evidence>
<dbReference type="InterPro" id="IPR010115">
    <property type="entry name" value="FbiA/CofD"/>
</dbReference>
<accession>A0ABU3NJP2</accession>
<dbReference type="CDD" id="cd07186">
    <property type="entry name" value="CofD_like"/>
    <property type="match status" value="1"/>
</dbReference>
<protein>
    <submittedName>
        <fullName evidence="3">2-phospho-L-lactate transferase</fullName>
        <ecNumber evidence="3">2.7.8.28</ecNumber>
    </submittedName>
</protein>
<proteinExistence type="inferred from homology"/>
<keyword evidence="1 3" id="KW-0808">Transferase</keyword>
<dbReference type="NCBIfam" id="TIGR01819">
    <property type="entry name" value="F420_cofD"/>
    <property type="match status" value="1"/>
</dbReference>
<organism evidence="3 4">
    <name type="scientific">Thermanaerothrix solaris</name>
    <dbReference type="NCBI Taxonomy" id="3058434"/>
    <lineage>
        <taxon>Bacteria</taxon>
        <taxon>Bacillati</taxon>
        <taxon>Chloroflexota</taxon>
        <taxon>Anaerolineae</taxon>
        <taxon>Anaerolineales</taxon>
        <taxon>Anaerolineaceae</taxon>
        <taxon>Thermanaerothrix</taxon>
    </lineage>
</organism>
<evidence type="ECO:0000256" key="1">
    <source>
        <dbReference type="ARBA" id="ARBA00022679"/>
    </source>
</evidence>
<reference evidence="3 4" key="1">
    <citation type="submission" date="2023-07" db="EMBL/GenBank/DDBJ databases">
        <title>Novel species of Thermanaerothrix with wide hydrolytic capabilities.</title>
        <authorList>
            <person name="Zayulina K.S."/>
            <person name="Podosokorskaya O.A."/>
            <person name="Elcheninov A.G."/>
        </authorList>
    </citation>
    <scope>NUCLEOTIDE SEQUENCE [LARGE SCALE GENOMIC DNA]</scope>
    <source>
        <strain evidence="3 4">4228-RoL</strain>
    </source>
</reference>
<dbReference type="Proteomes" id="UP001254165">
    <property type="component" value="Unassembled WGS sequence"/>
</dbReference>